<dbReference type="InterPro" id="IPR003593">
    <property type="entry name" value="AAA+_ATPase"/>
</dbReference>
<evidence type="ECO:0000259" key="11">
    <source>
        <dbReference type="PROSITE" id="PS50893"/>
    </source>
</evidence>
<dbReference type="Pfam" id="PF01061">
    <property type="entry name" value="ABC2_membrane"/>
    <property type="match status" value="1"/>
</dbReference>
<dbReference type="EMBL" id="JADGJD010000699">
    <property type="protein sequence ID" value="KAJ3049057.1"/>
    <property type="molecule type" value="Genomic_DNA"/>
</dbReference>
<dbReference type="GO" id="GO:0016887">
    <property type="term" value="F:ATP hydrolysis activity"/>
    <property type="evidence" value="ECO:0007669"/>
    <property type="project" value="InterPro"/>
</dbReference>
<dbReference type="PROSITE" id="PS00211">
    <property type="entry name" value="ABC_TRANSPORTER_1"/>
    <property type="match status" value="1"/>
</dbReference>
<keyword evidence="5" id="KW-0067">ATP-binding</keyword>
<dbReference type="PROSITE" id="PS50893">
    <property type="entry name" value="ABC_TRANSPORTER_2"/>
    <property type="match status" value="1"/>
</dbReference>
<dbReference type="Gene3D" id="3.40.50.300">
    <property type="entry name" value="P-loop containing nucleotide triphosphate hydrolases"/>
    <property type="match status" value="1"/>
</dbReference>
<accession>A0AAD5SAG9</accession>
<feature type="transmembrane region" description="Helical" evidence="9">
    <location>
        <begin position="973"/>
        <end position="991"/>
    </location>
</feature>
<dbReference type="Proteomes" id="UP001212841">
    <property type="component" value="Unassembled WGS sequence"/>
</dbReference>
<dbReference type="SUPFAM" id="SSF52540">
    <property type="entry name" value="P-loop containing nucleoside triphosphate hydrolases"/>
    <property type="match status" value="1"/>
</dbReference>
<reference evidence="12" key="1">
    <citation type="submission" date="2020-05" db="EMBL/GenBank/DDBJ databases">
        <title>Phylogenomic resolution of chytrid fungi.</title>
        <authorList>
            <person name="Stajich J.E."/>
            <person name="Amses K."/>
            <person name="Simmons R."/>
            <person name="Seto K."/>
            <person name="Myers J."/>
            <person name="Bonds A."/>
            <person name="Quandt C.A."/>
            <person name="Barry K."/>
            <person name="Liu P."/>
            <person name="Grigoriev I."/>
            <person name="Longcore J.E."/>
            <person name="James T.Y."/>
        </authorList>
    </citation>
    <scope>NUCLEOTIDE SEQUENCE</scope>
    <source>
        <strain evidence="12">JEL0318</strain>
    </source>
</reference>
<evidence type="ECO:0000313" key="12">
    <source>
        <dbReference type="EMBL" id="KAJ3049057.1"/>
    </source>
</evidence>
<comment type="caution">
    <text evidence="12">The sequence shown here is derived from an EMBL/GenBank/DDBJ whole genome shotgun (WGS) entry which is preliminary data.</text>
</comment>
<dbReference type="GO" id="GO:0005524">
    <property type="term" value="F:ATP binding"/>
    <property type="evidence" value="ECO:0007669"/>
    <property type="project" value="UniProtKB-KW"/>
</dbReference>
<feature type="transmembrane region" description="Helical" evidence="9">
    <location>
        <begin position="289"/>
        <end position="308"/>
    </location>
</feature>
<evidence type="ECO:0000256" key="3">
    <source>
        <dbReference type="ARBA" id="ARBA00022692"/>
    </source>
</evidence>
<dbReference type="InterPro" id="IPR003439">
    <property type="entry name" value="ABC_transporter-like_ATP-bd"/>
</dbReference>
<organism evidence="12 13">
    <name type="scientific">Rhizophlyctis rosea</name>
    <dbReference type="NCBI Taxonomy" id="64517"/>
    <lineage>
        <taxon>Eukaryota</taxon>
        <taxon>Fungi</taxon>
        <taxon>Fungi incertae sedis</taxon>
        <taxon>Chytridiomycota</taxon>
        <taxon>Chytridiomycota incertae sedis</taxon>
        <taxon>Chytridiomycetes</taxon>
        <taxon>Rhizophlyctidales</taxon>
        <taxon>Rhizophlyctidaceae</taxon>
        <taxon>Rhizophlyctis</taxon>
    </lineage>
</organism>
<dbReference type="InterPro" id="IPR027417">
    <property type="entry name" value="P-loop_NTPase"/>
</dbReference>
<keyword evidence="13" id="KW-1185">Reference proteome</keyword>
<dbReference type="GO" id="GO:0140359">
    <property type="term" value="F:ABC-type transporter activity"/>
    <property type="evidence" value="ECO:0007669"/>
    <property type="project" value="InterPro"/>
</dbReference>
<name>A0AAD5SAG9_9FUNG</name>
<evidence type="ECO:0000256" key="10">
    <source>
        <dbReference type="SAM" id="SignalP"/>
    </source>
</evidence>
<feature type="region of interest" description="Disordered" evidence="8">
    <location>
        <begin position="339"/>
        <end position="381"/>
    </location>
</feature>
<proteinExistence type="predicted"/>
<feature type="region of interest" description="Disordered" evidence="8">
    <location>
        <begin position="44"/>
        <end position="78"/>
    </location>
</feature>
<dbReference type="PANTHER" id="PTHR48041">
    <property type="entry name" value="ABC TRANSPORTER G FAMILY MEMBER 28"/>
    <property type="match status" value="1"/>
</dbReference>
<dbReference type="AlphaFoldDB" id="A0AAD5SAG9"/>
<dbReference type="PANTHER" id="PTHR48041:SF91">
    <property type="entry name" value="ABC TRANSPORTER G FAMILY MEMBER 28"/>
    <property type="match status" value="1"/>
</dbReference>
<evidence type="ECO:0000313" key="13">
    <source>
        <dbReference type="Proteomes" id="UP001212841"/>
    </source>
</evidence>
<protein>
    <recommendedName>
        <fullName evidence="11">ABC transporter domain-containing protein</fullName>
    </recommendedName>
</protein>
<dbReference type="InterPro" id="IPR050352">
    <property type="entry name" value="ABCG_transporters"/>
</dbReference>
<evidence type="ECO:0000256" key="5">
    <source>
        <dbReference type="ARBA" id="ARBA00022840"/>
    </source>
</evidence>
<evidence type="ECO:0000256" key="6">
    <source>
        <dbReference type="ARBA" id="ARBA00022989"/>
    </source>
</evidence>
<keyword evidence="2" id="KW-0813">Transport</keyword>
<evidence type="ECO:0000256" key="2">
    <source>
        <dbReference type="ARBA" id="ARBA00022448"/>
    </source>
</evidence>
<gene>
    <name evidence="12" type="ORF">HK097_009908</name>
</gene>
<keyword evidence="4" id="KW-0547">Nucleotide-binding</keyword>
<sequence>MLLSKTHISTVLTYLLLTTTTSLTTATRWGHHFAAQSHSDVRLSPAGEFIGGPPIEQSPPTSFPPVTQQRPQRLPPQQLPQPIPAPVNTQQVPPAVTTGPIVTPEDVRVNAAADGPLPSGVSAAPSGIPTNFQNTFTSNHTRSKSEVQASVAQLTPDQQNSAVVVGLAVVAANVQNVTIAGTEGLSSKQCMYARTNWTCPAGSFCQVPEDSTLINNGTEPELDNRCTAGFICPENTYQPVYCCPGFYCPTPSEIHVCPANHWCPVGSTQPEPCSFLAVCPQGSSSAKRFGVAFLFAVLFILLSIFFQIRKFMVSKRNTKYNKRLTASMSDKDAKKLASLESADGKKGHGAYANLDSDSDSDDEALDMGAPTPAGVPPPKSSDNPSFDIAFEDLSLVLPNGIEIMHGVTGQLKAGRLCAVMGPSGAGKTTFVSLLTGKAKRTGGKIFVNGVEEELSGYSKLIGFVPQEDVMLRELTVRDILMVSFFLFNIRWIYLIGSSDNMHDHQPQHSALMRLPTSMPTPHKKSLVLDTISFLGLDHIMDSPIGNEEERGISGGQRKRVNIGMELVAAPSVLFLDEPTSGLDSATSYEVCKMLGDIAKEQRMTVAAVVHSPSPVAFEEFDDLLLLGKGGRVVYFGPRKEAAKYFERLGFVMRKGESPSDFYMDVAVGRVPCLKTPHFKPVQLFTCWENYKSGMDPCSGLDIPSEDRVGVNSLARSISGVEPMVSKAVTKRSRNRNAAWRARFGASNMFVAMWHAVVDWATACGNWVKDVLLEIGTTVKTLFVKDKVRSTPGALTVFWLCWRRACTQLYRSPSNFLFDQVVHLLCGIFISVGTQSNDYLGLLPRRVCAFAPPVLQGGVGCGVPADSLPATGMFLSIGVLFAGVTVGSATFGRERVVFWRDVGSGMKVLPYFLAKWVADVPRVFVASLMFTGAVILFLPFRAPLYYVYGLIVTLYFAAFAMGYFLSSIMRPSNVALATTGWVLLWAMLFSGVTPKLETIKSGEFYKPVEWIWDVSAPRWIVQGWYIVEAAARPWRELQEGTLRHGYGGVGYERCLGYVWAIGLGWGVMALLGLKLVNRQKMK</sequence>
<evidence type="ECO:0000256" key="8">
    <source>
        <dbReference type="SAM" id="MobiDB-lite"/>
    </source>
</evidence>
<keyword evidence="6 9" id="KW-1133">Transmembrane helix</keyword>
<dbReference type="InterPro" id="IPR017871">
    <property type="entry name" value="ABC_transporter-like_CS"/>
</dbReference>
<feature type="domain" description="ABC transporter" evidence="11">
    <location>
        <begin position="388"/>
        <end position="654"/>
    </location>
</feature>
<dbReference type="InterPro" id="IPR013525">
    <property type="entry name" value="ABC2_TM"/>
</dbReference>
<feature type="transmembrane region" description="Helical" evidence="9">
    <location>
        <begin position="912"/>
        <end position="937"/>
    </location>
</feature>
<feature type="compositionally biased region" description="Acidic residues" evidence="8">
    <location>
        <begin position="356"/>
        <end position="365"/>
    </location>
</feature>
<feature type="chain" id="PRO_5041905997" description="ABC transporter domain-containing protein" evidence="10">
    <location>
        <begin position="27"/>
        <end position="1081"/>
    </location>
</feature>
<dbReference type="SMART" id="SM00382">
    <property type="entry name" value="AAA"/>
    <property type="match status" value="1"/>
</dbReference>
<feature type="transmembrane region" description="Helical" evidence="9">
    <location>
        <begin position="943"/>
        <end position="964"/>
    </location>
</feature>
<dbReference type="Pfam" id="PF00005">
    <property type="entry name" value="ABC_tran"/>
    <property type="match status" value="1"/>
</dbReference>
<evidence type="ECO:0000256" key="4">
    <source>
        <dbReference type="ARBA" id="ARBA00022741"/>
    </source>
</evidence>
<dbReference type="GO" id="GO:0016020">
    <property type="term" value="C:membrane"/>
    <property type="evidence" value="ECO:0007669"/>
    <property type="project" value="UniProtKB-SubCell"/>
</dbReference>
<comment type="subcellular location">
    <subcellularLocation>
        <location evidence="1">Membrane</location>
        <topology evidence="1">Multi-pass membrane protein</topology>
    </subcellularLocation>
</comment>
<keyword evidence="10" id="KW-0732">Signal</keyword>
<feature type="signal peptide" evidence="10">
    <location>
        <begin position="1"/>
        <end position="26"/>
    </location>
</feature>
<evidence type="ECO:0000256" key="7">
    <source>
        <dbReference type="ARBA" id="ARBA00023136"/>
    </source>
</evidence>
<feature type="transmembrane region" description="Helical" evidence="9">
    <location>
        <begin position="872"/>
        <end position="891"/>
    </location>
</feature>
<feature type="transmembrane region" description="Helical" evidence="9">
    <location>
        <begin position="1055"/>
        <end position="1075"/>
    </location>
</feature>
<keyword evidence="7 9" id="KW-0472">Membrane</keyword>
<evidence type="ECO:0000256" key="1">
    <source>
        <dbReference type="ARBA" id="ARBA00004141"/>
    </source>
</evidence>
<keyword evidence="3 9" id="KW-0812">Transmembrane</keyword>
<evidence type="ECO:0000256" key="9">
    <source>
        <dbReference type="SAM" id="Phobius"/>
    </source>
</evidence>